<feature type="compositionally biased region" description="Basic residues" evidence="1">
    <location>
        <begin position="1"/>
        <end position="11"/>
    </location>
</feature>
<dbReference type="AlphaFoldDB" id="A0A316VBB6"/>
<organism evidence="2 3">
    <name type="scientific">Meira miltonrushii</name>
    <dbReference type="NCBI Taxonomy" id="1280837"/>
    <lineage>
        <taxon>Eukaryota</taxon>
        <taxon>Fungi</taxon>
        <taxon>Dikarya</taxon>
        <taxon>Basidiomycota</taxon>
        <taxon>Ustilaginomycotina</taxon>
        <taxon>Exobasidiomycetes</taxon>
        <taxon>Exobasidiales</taxon>
        <taxon>Brachybasidiaceae</taxon>
        <taxon>Meira</taxon>
    </lineage>
</organism>
<name>A0A316VBB6_9BASI</name>
<gene>
    <name evidence="2" type="ORF">FA14DRAFT_160269</name>
</gene>
<dbReference type="OrthoDB" id="10030313at2759"/>
<evidence type="ECO:0000313" key="3">
    <source>
        <dbReference type="Proteomes" id="UP000245771"/>
    </source>
</evidence>
<evidence type="ECO:0000256" key="1">
    <source>
        <dbReference type="SAM" id="MobiDB-lite"/>
    </source>
</evidence>
<dbReference type="GeneID" id="37020373"/>
<reference evidence="2 3" key="1">
    <citation type="journal article" date="2018" name="Mol. Biol. Evol.">
        <title>Broad Genomic Sampling Reveals a Smut Pathogenic Ancestry of the Fungal Clade Ustilaginomycotina.</title>
        <authorList>
            <person name="Kijpornyongpan T."/>
            <person name="Mondo S.J."/>
            <person name="Barry K."/>
            <person name="Sandor L."/>
            <person name="Lee J."/>
            <person name="Lipzen A."/>
            <person name="Pangilinan J."/>
            <person name="LaButti K."/>
            <person name="Hainaut M."/>
            <person name="Henrissat B."/>
            <person name="Grigoriev I.V."/>
            <person name="Spatafora J.W."/>
            <person name="Aime M.C."/>
        </authorList>
    </citation>
    <scope>NUCLEOTIDE SEQUENCE [LARGE SCALE GENOMIC DNA]</scope>
    <source>
        <strain evidence="2 3">MCA 3882</strain>
    </source>
</reference>
<accession>A0A316VBB6</accession>
<dbReference type="InParanoid" id="A0A316VBB6"/>
<dbReference type="STRING" id="1280837.A0A316VBB6"/>
<proteinExistence type="predicted"/>
<dbReference type="EMBL" id="KZ819603">
    <property type="protein sequence ID" value="PWN34832.1"/>
    <property type="molecule type" value="Genomic_DNA"/>
</dbReference>
<sequence>MAKGRHGKPQPKKGGFGAAPTKTKIVSEEAIFKRAPHTSNQGSSADSPLLLTLLFRDKASQHSALARIESFYESSAVEGQSNDANRFLTIDQAKSQKLCPNYEAFNCPISAVNQWLGQMFKCPDLVIATPQKEEESSIDDSTDQPKHTEKWWQTHCNEEEVELLSFLDFLGCLEDPANPIDKTTNGPQYLITSLASQAASSLPHERLHFLYFASKEYREYVESLYGSLSNKTRKIIETDLGMRGYAKHVWQDEFQAYVSLNAAEFGNPTKQECTPIKEELQQKQKQLLIWKHINTTSV</sequence>
<keyword evidence="3" id="KW-1185">Reference proteome</keyword>
<dbReference type="RefSeq" id="XP_025355134.1">
    <property type="nucleotide sequence ID" value="XM_025498592.1"/>
</dbReference>
<evidence type="ECO:0000313" key="2">
    <source>
        <dbReference type="EMBL" id="PWN34832.1"/>
    </source>
</evidence>
<dbReference type="Proteomes" id="UP000245771">
    <property type="component" value="Unassembled WGS sequence"/>
</dbReference>
<feature type="region of interest" description="Disordered" evidence="1">
    <location>
        <begin position="1"/>
        <end position="22"/>
    </location>
</feature>
<protein>
    <submittedName>
        <fullName evidence="2">Uncharacterized protein</fullName>
    </submittedName>
</protein>